<evidence type="ECO:0000256" key="1">
    <source>
        <dbReference type="ARBA" id="ARBA00006484"/>
    </source>
</evidence>
<evidence type="ECO:0000256" key="2">
    <source>
        <dbReference type="RuleBase" id="RU000363"/>
    </source>
</evidence>
<dbReference type="InterPro" id="IPR020904">
    <property type="entry name" value="Sc_DH/Rdtase_CS"/>
</dbReference>
<comment type="caution">
    <text evidence="4">The sequence shown here is derived from an EMBL/GenBank/DDBJ whole genome shotgun (WGS) entry which is preliminary data.</text>
</comment>
<keyword evidence="4" id="KW-0560">Oxidoreductase</keyword>
<dbReference type="PANTHER" id="PTHR42760">
    <property type="entry name" value="SHORT-CHAIN DEHYDROGENASES/REDUCTASES FAMILY MEMBER"/>
    <property type="match status" value="1"/>
</dbReference>
<dbReference type="SMART" id="SM00822">
    <property type="entry name" value="PKS_KR"/>
    <property type="match status" value="1"/>
</dbReference>
<dbReference type="Proteomes" id="UP001595604">
    <property type="component" value="Unassembled WGS sequence"/>
</dbReference>
<dbReference type="PROSITE" id="PS00061">
    <property type="entry name" value="ADH_SHORT"/>
    <property type="match status" value="1"/>
</dbReference>
<dbReference type="EMBL" id="JBHRTQ010000001">
    <property type="protein sequence ID" value="MFC3172734.1"/>
    <property type="molecule type" value="Genomic_DNA"/>
</dbReference>
<protein>
    <submittedName>
        <fullName evidence="4">SDR family NAD(P)-dependent oxidoreductase</fullName>
        <ecNumber evidence="4">1.1.1.-</ecNumber>
    </submittedName>
</protein>
<dbReference type="InterPro" id="IPR036291">
    <property type="entry name" value="NAD(P)-bd_dom_sf"/>
</dbReference>
<dbReference type="RefSeq" id="WP_379508131.1">
    <property type="nucleotide sequence ID" value="NZ_JBHRTQ010000001.1"/>
</dbReference>
<evidence type="ECO:0000313" key="4">
    <source>
        <dbReference type="EMBL" id="MFC3172734.1"/>
    </source>
</evidence>
<dbReference type="InterPro" id="IPR057326">
    <property type="entry name" value="KR_dom"/>
</dbReference>
<accession>A0ABV7IKJ0</accession>
<feature type="domain" description="Ketoreductase" evidence="3">
    <location>
        <begin position="16"/>
        <end position="198"/>
    </location>
</feature>
<dbReference type="PANTHER" id="PTHR42760:SF135">
    <property type="entry name" value="BLL7886 PROTEIN"/>
    <property type="match status" value="1"/>
</dbReference>
<dbReference type="SUPFAM" id="SSF51735">
    <property type="entry name" value="NAD(P)-binding Rossmann-fold domains"/>
    <property type="match status" value="1"/>
</dbReference>
<dbReference type="PRINTS" id="PR00081">
    <property type="entry name" value="GDHRDH"/>
</dbReference>
<dbReference type="Pfam" id="PF00106">
    <property type="entry name" value="adh_short"/>
    <property type="match status" value="1"/>
</dbReference>
<proteinExistence type="inferred from homology"/>
<sequence>MPLDPPVNFSIDLAGRTALVTGAGSGIGLRFARVLAACGARVALAGRRADRLEALAAEIRADGGTALAVALDVSRSEAIAPAIDRIEAELGLVDILVNNAGLPDAHYATKLSPEKVDAVIDTNLRGPWVLSCEVARRLMAAGAPGKIVNVSSMAAFTYSAARGAALYATTKGGLVRMTEVLAREWAGFGINVNALAPGAIASEMMDAMVAQVGDGFLQSYPRKRLGQPEGLDSSLLFLVSPASDYVTGTCIKADDGQSPA</sequence>
<dbReference type="GO" id="GO:0016491">
    <property type="term" value="F:oxidoreductase activity"/>
    <property type="evidence" value="ECO:0007669"/>
    <property type="project" value="UniProtKB-KW"/>
</dbReference>
<keyword evidence="5" id="KW-1185">Reference proteome</keyword>
<dbReference type="Gene3D" id="3.40.50.720">
    <property type="entry name" value="NAD(P)-binding Rossmann-like Domain"/>
    <property type="match status" value="1"/>
</dbReference>
<comment type="similarity">
    <text evidence="1 2">Belongs to the short-chain dehydrogenases/reductases (SDR) family.</text>
</comment>
<gene>
    <name evidence="4" type="ORF">ACFOD9_00565</name>
</gene>
<dbReference type="InterPro" id="IPR002347">
    <property type="entry name" value="SDR_fam"/>
</dbReference>
<evidence type="ECO:0000259" key="3">
    <source>
        <dbReference type="SMART" id="SM00822"/>
    </source>
</evidence>
<evidence type="ECO:0000313" key="5">
    <source>
        <dbReference type="Proteomes" id="UP001595604"/>
    </source>
</evidence>
<dbReference type="PRINTS" id="PR00080">
    <property type="entry name" value="SDRFAMILY"/>
</dbReference>
<name>A0ABV7IKJ0_9SPHN</name>
<reference evidence="5" key="1">
    <citation type="journal article" date="2019" name="Int. J. Syst. Evol. Microbiol.">
        <title>The Global Catalogue of Microorganisms (GCM) 10K type strain sequencing project: providing services to taxonomists for standard genome sequencing and annotation.</title>
        <authorList>
            <consortium name="The Broad Institute Genomics Platform"/>
            <consortium name="The Broad Institute Genome Sequencing Center for Infectious Disease"/>
            <person name="Wu L."/>
            <person name="Ma J."/>
        </authorList>
    </citation>
    <scope>NUCLEOTIDE SEQUENCE [LARGE SCALE GENOMIC DNA]</scope>
    <source>
        <strain evidence="5">KCTC 42984</strain>
    </source>
</reference>
<dbReference type="EC" id="1.1.1.-" evidence="4"/>
<organism evidence="4 5">
    <name type="scientific">Novosphingobium bradum</name>
    <dbReference type="NCBI Taxonomy" id="1737444"/>
    <lineage>
        <taxon>Bacteria</taxon>
        <taxon>Pseudomonadati</taxon>
        <taxon>Pseudomonadota</taxon>
        <taxon>Alphaproteobacteria</taxon>
        <taxon>Sphingomonadales</taxon>
        <taxon>Sphingomonadaceae</taxon>
        <taxon>Novosphingobium</taxon>
    </lineage>
</organism>